<gene>
    <name evidence="2" type="ORF">SAMN04489859_106513</name>
</gene>
<evidence type="ECO:0000256" key="1">
    <source>
        <dbReference type="SAM" id="MobiDB-lite"/>
    </source>
</evidence>
<dbReference type="STRING" id="34002.SAMN04489859_106513"/>
<dbReference type="RefSeq" id="WP_090617605.1">
    <property type="nucleotide sequence ID" value="NZ_CP067124.1"/>
</dbReference>
<proteinExistence type="predicted"/>
<feature type="region of interest" description="Disordered" evidence="1">
    <location>
        <begin position="231"/>
        <end position="258"/>
    </location>
</feature>
<name>A0A1H8NN01_9RHOB</name>
<sequence length="290" mass="30439">MFRASFSISILVGIAACAQGDRVEVIQQEEAYLAFADVKSQLIDYQSHMDWLALHPEQDPVLKRYQGAPIYCGRPGGIRLDITSAVASLALETSSGGGLNTTMAGTGGAMTRALFGAGGSRTGSMNYSYAVEIGEQIQPRPGGTTPLAATLLTLRNNFMLSQYEVQKIGPSCLNWAPGDGNFATLKLVKANQQNGGAFFALGPLVLNPTVSNGSSLTNALTVKFELSPQLMTDGRPAPRRVAASKPDAGKGSKSGDKPVFVTFGNDSPATLQGVGAIMLPMDVPPLFPAQ</sequence>
<organism evidence="2 3">
    <name type="scientific">Paracoccus alcaliphilus</name>
    <dbReference type="NCBI Taxonomy" id="34002"/>
    <lineage>
        <taxon>Bacteria</taxon>
        <taxon>Pseudomonadati</taxon>
        <taxon>Pseudomonadota</taxon>
        <taxon>Alphaproteobacteria</taxon>
        <taxon>Rhodobacterales</taxon>
        <taxon>Paracoccaceae</taxon>
        <taxon>Paracoccus</taxon>
    </lineage>
</organism>
<dbReference type="Proteomes" id="UP000199054">
    <property type="component" value="Unassembled WGS sequence"/>
</dbReference>
<dbReference type="EMBL" id="FODE01000065">
    <property type="protein sequence ID" value="SEO30899.1"/>
    <property type="molecule type" value="Genomic_DNA"/>
</dbReference>
<dbReference type="AlphaFoldDB" id="A0A1H8NN01"/>
<reference evidence="2 3" key="1">
    <citation type="submission" date="2016-10" db="EMBL/GenBank/DDBJ databases">
        <authorList>
            <person name="de Groot N.N."/>
        </authorList>
    </citation>
    <scope>NUCLEOTIDE SEQUENCE [LARGE SCALE GENOMIC DNA]</scope>
    <source>
        <strain evidence="2 3">DSM 8512</strain>
    </source>
</reference>
<feature type="compositionally biased region" description="Basic and acidic residues" evidence="1">
    <location>
        <begin position="247"/>
        <end position="256"/>
    </location>
</feature>
<accession>A0A1H8NN01</accession>
<evidence type="ECO:0000313" key="3">
    <source>
        <dbReference type="Proteomes" id="UP000199054"/>
    </source>
</evidence>
<keyword evidence="3" id="KW-1185">Reference proteome</keyword>
<evidence type="ECO:0000313" key="2">
    <source>
        <dbReference type="EMBL" id="SEO30899.1"/>
    </source>
</evidence>
<protein>
    <submittedName>
        <fullName evidence="2">Uncharacterized protein</fullName>
    </submittedName>
</protein>
<dbReference type="PROSITE" id="PS51257">
    <property type="entry name" value="PROKAR_LIPOPROTEIN"/>
    <property type="match status" value="1"/>
</dbReference>